<dbReference type="Proteomes" id="UP001187221">
    <property type="component" value="Unassembled WGS sequence"/>
</dbReference>
<gene>
    <name evidence="2" type="ORF">NUTIK01_01560</name>
</gene>
<evidence type="ECO:0000256" key="1">
    <source>
        <dbReference type="ARBA" id="ARBA00006018"/>
    </source>
</evidence>
<protein>
    <submittedName>
        <fullName evidence="2">HypC/HybG/HupF family hydrogenase formation chaperone</fullName>
    </submittedName>
</protein>
<dbReference type="InterPro" id="IPR001109">
    <property type="entry name" value="Hydrogenase_HupF/HypC"/>
</dbReference>
<reference evidence="2 3" key="1">
    <citation type="submission" date="2023-06" db="EMBL/GenBank/DDBJ databases">
        <title>Draft genome sequence of Novosphingobium sp. strain IK01.</title>
        <authorList>
            <person name="Hatamoto M."/>
            <person name="Ikarashi T."/>
            <person name="Yamaguchi T."/>
        </authorList>
    </citation>
    <scope>NUCLEOTIDE SEQUENCE [LARGE SCALE GENOMIC DNA]</scope>
    <source>
        <strain evidence="2 3">IK01</strain>
    </source>
</reference>
<comment type="similarity">
    <text evidence="1">Belongs to the HupF/HypC family.</text>
</comment>
<sequence length="88" mass="9371">MCLAIPALVLELHPDAMATVSAGGVTRQVSVGLLEDVVPGDYVLLHVGFALHKVSVEEAEETLRMMAQAGLLQEELAEWAETGSEVRA</sequence>
<comment type="caution">
    <text evidence="2">The sequence shown here is derived from an EMBL/GenBank/DDBJ whole genome shotgun (WGS) entry which is preliminary data.</text>
</comment>
<dbReference type="PANTHER" id="PTHR35177">
    <property type="entry name" value="HYDROGENASE MATURATION FACTOR HYBG"/>
    <property type="match status" value="1"/>
</dbReference>
<accession>A0ABQ6P2A5</accession>
<dbReference type="Gene3D" id="2.30.30.140">
    <property type="match status" value="1"/>
</dbReference>
<dbReference type="SUPFAM" id="SSF159127">
    <property type="entry name" value="HupF/HypC-like"/>
    <property type="match status" value="1"/>
</dbReference>
<dbReference type="Pfam" id="PF01455">
    <property type="entry name" value="HupF_HypC"/>
    <property type="match status" value="1"/>
</dbReference>
<dbReference type="RefSeq" id="WP_317973237.1">
    <property type="nucleotide sequence ID" value="NZ_BTFW01000001.1"/>
</dbReference>
<dbReference type="NCBIfam" id="TIGR00074">
    <property type="entry name" value="hypC_hupF"/>
    <property type="match status" value="1"/>
</dbReference>
<dbReference type="EMBL" id="BTFW01000001">
    <property type="protein sequence ID" value="GMM59379.1"/>
    <property type="molecule type" value="Genomic_DNA"/>
</dbReference>
<dbReference type="PRINTS" id="PR00445">
    <property type="entry name" value="HUPFHYPC"/>
</dbReference>
<name>A0ABQ6P2A5_9SPHN</name>
<dbReference type="PANTHER" id="PTHR35177:SF2">
    <property type="entry name" value="HYDROGENASE MATURATION FACTOR HYBG"/>
    <property type="match status" value="1"/>
</dbReference>
<proteinExistence type="inferred from homology"/>
<evidence type="ECO:0000313" key="2">
    <source>
        <dbReference type="EMBL" id="GMM59379.1"/>
    </source>
</evidence>
<evidence type="ECO:0000313" key="3">
    <source>
        <dbReference type="Proteomes" id="UP001187221"/>
    </source>
</evidence>
<organism evidence="2 3">
    <name type="scientific">Novosphingobium pituita</name>
    <dbReference type="NCBI Taxonomy" id="3056842"/>
    <lineage>
        <taxon>Bacteria</taxon>
        <taxon>Pseudomonadati</taxon>
        <taxon>Pseudomonadota</taxon>
        <taxon>Alphaproteobacteria</taxon>
        <taxon>Sphingomonadales</taxon>
        <taxon>Sphingomonadaceae</taxon>
        <taxon>Novosphingobium</taxon>
    </lineage>
</organism>
<keyword evidence="3" id="KW-1185">Reference proteome</keyword>